<dbReference type="AlphaFoldDB" id="A0A1C4X8Z1"/>
<name>A0A1C4X8Z1_MICVI</name>
<reference evidence="3" key="1">
    <citation type="submission" date="2016-06" db="EMBL/GenBank/DDBJ databases">
        <authorList>
            <person name="Varghese N."/>
            <person name="Submissions Spin"/>
        </authorList>
    </citation>
    <scope>NUCLEOTIDE SEQUENCE [LARGE SCALE GENOMIC DNA]</scope>
    <source>
        <strain evidence="3">DSM 43909</strain>
    </source>
</reference>
<feature type="domain" description="Aminoglycoside phosphotransferase" evidence="1">
    <location>
        <begin position="107"/>
        <end position="151"/>
    </location>
</feature>
<dbReference type="InterPro" id="IPR011009">
    <property type="entry name" value="Kinase-like_dom_sf"/>
</dbReference>
<keyword evidence="2" id="KW-0808">Transferase</keyword>
<feature type="domain" description="Aminoglycoside phosphotransferase" evidence="1">
    <location>
        <begin position="5"/>
        <end position="104"/>
    </location>
</feature>
<evidence type="ECO:0000313" key="3">
    <source>
        <dbReference type="Proteomes" id="UP000198242"/>
    </source>
</evidence>
<proteinExistence type="predicted"/>
<dbReference type="RefSeq" id="WP_089009991.1">
    <property type="nucleotide sequence ID" value="NZ_LT607411.1"/>
</dbReference>
<evidence type="ECO:0000313" key="2">
    <source>
        <dbReference type="EMBL" id="SCF04960.1"/>
    </source>
</evidence>
<dbReference type="Gene3D" id="3.90.1200.10">
    <property type="match status" value="1"/>
</dbReference>
<protein>
    <submittedName>
        <fullName evidence="2">tRNA A-37 threonylcarbamoyl transferase component Bud32</fullName>
    </submittedName>
</protein>
<dbReference type="PANTHER" id="PTHR21310:SF40">
    <property type="entry name" value="AMINOGLYCOSIDE PHOSPHOTRANSFERASE DOMAIN-CONTAINING PROTEIN-RELATED"/>
    <property type="match status" value="1"/>
</dbReference>
<dbReference type="GO" id="GO:0016740">
    <property type="term" value="F:transferase activity"/>
    <property type="evidence" value="ECO:0007669"/>
    <property type="project" value="UniProtKB-KW"/>
</dbReference>
<evidence type="ECO:0000259" key="1">
    <source>
        <dbReference type="Pfam" id="PF01636"/>
    </source>
</evidence>
<dbReference type="PANTHER" id="PTHR21310">
    <property type="entry name" value="AMINOGLYCOSIDE PHOSPHOTRANSFERASE-RELATED-RELATED"/>
    <property type="match status" value="1"/>
</dbReference>
<dbReference type="Proteomes" id="UP000198242">
    <property type="component" value="Chromosome I"/>
</dbReference>
<dbReference type="InterPro" id="IPR051678">
    <property type="entry name" value="AGP_Transferase"/>
</dbReference>
<dbReference type="EMBL" id="LT607411">
    <property type="protein sequence ID" value="SCF04960.1"/>
    <property type="molecule type" value="Genomic_DNA"/>
</dbReference>
<sequence length="229" mass="23836">MIPAAPLASGRTADVYALDGDRVLRRYRSGGDVRAEAEVMRHLYAEGYPVPRVHHADGPDLVLERVTGPTLVEALVGGDVGVRSAARLLVDLHARLHALPTVRATDPAIRILHLDLHPENVVLAPAGPVVIDWANAREGPSALDRAMTALILAEVAVDRSLPLSAAAHELLMAYVAEAGPLESVAAAARLRADLGAPDAARLPDAVRLVLAAGAPGDRAGAGNLALPDP</sequence>
<organism evidence="2 3">
    <name type="scientific">Micromonospora viridifaciens</name>
    <dbReference type="NCBI Taxonomy" id="1881"/>
    <lineage>
        <taxon>Bacteria</taxon>
        <taxon>Bacillati</taxon>
        <taxon>Actinomycetota</taxon>
        <taxon>Actinomycetes</taxon>
        <taxon>Micromonosporales</taxon>
        <taxon>Micromonosporaceae</taxon>
        <taxon>Micromonospora</taxon>
    </lineage>
</organism>
<accession>A0A1C4X8Z1</accession>
<gene>
    <name evidence="2" type="ORF">GA0074695_3117</name>
</gene>
<dbReference type="Pfam" id="PF01636">
    <property type="entry name" value="APH"/>
    <property type="match status" value="2"/>
</dbReference>
<dbReference type="SUPFAM" id="SSF56112">
    <property type="entry name" value="Protein kinase-like (PK-like)"/>
    <property type="match status" value="1"/>
</dbReference>
<dbReference type="OrthoDB" id="9797603at2"/>
<dbReference type="InterPro" id="IPR002575">
    <property type="entry name" value="Aminoglycoside_PTrfase"/>
</dbReference>
<keyword evidence="3" id="KW-1185">Reference proteome</keyword>